<dbReference type="Pfam" id="PF00593">
    <property type="entry name" value="TonB_dep_Rec_b-barrel"/>
    <property type="match status" value="1"/>
</dbReference>
<evidence type="ECO:0000256" key="2">
    <source>
        <dbReference type="ARBA" id="ARBA00022448"/>
    </source>
</evidence>
<evidence type="ECO:0000256" key="1">
    <source>
        <dbReference type="ARBA" id="ARBA00004571"/>
    </source>
</evidence>
<keyword evidence="10 12" id="KW-0472">Membrane</keyword>
<sequence length="830" mass="91709">MKSFLITGVALLAVSGAARAQGPVSGSVSSFLPLNAEATSLPGATVYLDGVAIGQTDDFGQFTVPALSVGDHQLRITSIGHKPLKAKITGQATPQTVHFVLEGETVLTGEALVTASRANERTATAYTNLSKEDLEKRNFGQDIPYLLDQTPSVVVNSDAGNGVGYTGIRVRGTGIEGINVTVNGVPLNDAESHGAFFVNLPDLASSTSSLQVQRGVGTSQNGSAAFGASLNLSTLESRQQAYAESQNTYGSFNTWKNNVQFGTGLLNGRFTVDGRLSRISSDGYMVRGASDLKSYYLAAGYQQKNTLLKFITFSGREKTYQAWNGVPEPALTRNAAGLQQYVDNYELSPEDAARALREGRRYAYYTYDNQTDNYQQNHYQLHLTQGLGTDWNVAAAAHLTRGFGYYESLRLDRKLADYNLPDVVLGTAPNTTTIKRTDLVDRKWLDNYFFGGIFALNYQPAESRVQATLGGGWNRFLNDHYGEVIWARYASTGNIRHRSYFNDATKTDYNAYARAIWQALEKLSVYADVQVRRIDYRLAGIEDKQVPVSAKAEYTFFNPKAGLTWQLPLGQTLYASYAVAHREPVRSDFTDRPLNDAGPKAEQLHDVEGGYRLNRTVNSQVLRAEVNGFYMRYRNQLVNTGQLNDVGTPLRTNAPRSYRAGVELTGAYQPLTWLSLSSTLTLSRNRILDYRAVTYDKDYNPLTAAEGRTTTISYSPSVVSAHTVEVMPVKGLRAALLYKTVSRQYLDNTESASKAIAAYQVLDLRLRYTVQPSFMRELELGLLVNNLLNREYVANGYTYGYPDAAGQPLTFNYYYPQATRNFLASVGVKF</sequence>
<evidence type="ECO:0000259" key="15">
    <source>
        <dbReference type="Pfam" id="PF00593"/>
    </source>
</evidence>
<evidence type="ECO:0000256" key="10">
    <source>
        <dbReference type="ARBA" id="ARBA00023136"/>
    </source>
</evidence>
<feature type="signal peptide" evidence="14">
    <location>
        <begin position="1"/>
        <end position="20"/>
    </location>
</feature>
<evidence type="ECO:0000256" key="4">
    <source>
        <dbReference type="ARBA" id="ARBA00022496"/>
    </source>
</evidence>
<dbReference type="EMBL" id="JAWDJT010000002">
    <property type="protein sequence ID" value="MDU0369256.1"/>
    <property type="molecule type" value="Genomic_DNA"/>
</dbReference>
<keyword evidence="18" id="KW-0675">Receptor</keyword>
<feature type="domain" description="TonB-dependent receptor plug" evidence="16">
    <location>
        <begin position="120"/>
        <end position="228"/>
    </location>
</feature>
<dbReference type="InterPro" id="IPR008969">
    <property type="entry name" value="CarboxyPept-like_regulatory"/>
</dbReference>
<dbReference type="InterPro" id="IPR039426">
    <property type="entry name" value="TonB-dep_rcpt-like"/>
</dbReference>
<accession>A0ABU3TD06</accession>
<dbReference type="Proteomes" id="UP001250698">
    <property type="component" value="Unassembled WGS sequence"/>
</dbReference>
<evidence type="ECO:0000259" key="17">
    <source>
        <dbReference type="Pfam" id="PF08308"/>
    </source>
</evidence>
<evidence type="ECO:0000256" key="14">
    <source>
        <dbReference type="SAM" id="SignalP"/>
    </source>
</evidence>
<keyword evidence="4" id="KW-0410">Iron transport</keyword>
<keyword evidence="19" id="KW-1185">Reference proteome</keyword>
<keyword evidence="11 12" id="KW-0998">Cell outer membrane</keyword>
<comment type="subcellular location">
    <subcellularLocation>
        <location evidence="1 12">Cell outer membrane</location>
        <topology evidence="1 12">Multi-pass membrane protein</topology>
    </subcellularLocation>
</comment>
<feature type="domain" description="PEGA" evidence="17">
    <location>
        <begin position="39"/>
        <end position="98"/>
    </location>
</feature>
<dbReference type="PANTHER" id="PTHR32552:SF68">
    <property type="entry name" value="FERRICHROME OUTER MEMBRANE TRANSPORTER_PHAGE RECEPTOR"/>
    <property type="match status" value="1"/>
</dbReference>
<evidence type="ECO:0000256" key="13">
    <source>
        <dbReference type="RuleBase" id="RU003357"/>
    </source>
</evidence>
<keyword evidence="6 14" id="KW-0732">Signal</keyword>
<dbReference type="PROSITE" id="PS52016">
    <property type="entry name" value="TONB_DEPENDENT_REC_3"/>
    <property type="match status" value="1"/>
</dbReference>
<dbReference type="Pfam" id="PF08308">
    <property type="entry name" value="PEGA"/>
    <property type="match status" value="1"/>
</dbReference>
<proteinExistence type="inferred from homology"/>
<dbReference type="SUPFAM" id="SSF49464">
    <property type="entry name" value="Carboxypeptidase regulatory domain-like"/>
    <property type="match status" value="1"/>
</dbReference>
<evidence type="ECO:0000256" key="7">
    <source>
        <dbReference type="ARBA" id="ARBA00023004"/>
    </source>
</evidence>
<evidence type="ECO:0000256" key="5">
    <source>
        <dbReference type="ARBA" id="ARBA00022692"/>
    </source>
</evidence>
<evidence type="ECO:0000256" key="8">
    <source>
        <dbReference type="ARBA" id="ARBA00023065"/>
    </source>
</evidence>
<dbReference type="RefSeq" id="WP_315996775.1">
    <property type="nucleotide sequence ID" value="NZ_JAWDJT010000002.1"/>
</dbReference>
<dbReference type="InterPro" id="IPR013229">
    <property type="entry name" value="PEGA"/>
</dbReference>
<dbReference type="Gene3D" id="2.170.130.10">
    <property type="entry name" value="TonB-dependent receptor, plug domain"/>
    <property type="match status" value="1"/>
</dbReference>
<reference evidence="18 19" key="1">
    <citation type="submission" date="2023-10" db="EMBL/GenBank/DDBJ databases">
        <title>Hymenobacter endophyticus sp. nov., an isolate from the leaf tissues of wheat.</title>
        <authorList>
            <person name="Dai Y."/>
        </authorList>
    </citation>
    <scope>NUCLEOTIDE SEQUENCE [LARGE SCALE GENOMIC DNA]</scope>
    <source>
        <strain evidence="18 19">ZK17L-C2</strain>
    </source>
</reference>
<evidence type="ECO:0000256" key="9">
    <source>
        <dbReference type="ARBA" id="ARBA00023077"/>
    </source>
</evidence>
<keyword evidence="9 13" id="KW-0798">TonB box</keyword>
<dbReference type="InterPro" id="IPR036942">
    <property type="entry name" value="Beta-barrel_TonB_sf"/>
</dbReference>
<keyword evidence="3 12" id="KW-1134">Transmembrane beta strand</keyword>
<evidence type="ECO:0000256" key="12">
    <source>
        <dbReference type="PROSITE-ProRule" id="PRU01360"/>
    </source>
</evidence>
<dbReference type="InterPro" id="IPR012910">
    <property type="entry name" value="Plug_dom"/>
</dbReference>
<dbReference type="SUPFAM" id="SSF56935">
    <property type="entry name" value="Porins"/>
    <property type="match status" value="1"/>
</dbReference>
<keyword evidence="7" id="KW-0408">Iron</keyword>
<protein>
    <submittedName>
        <fullName evidence="18">TonB-dependent receptor</fullName>
    </submittedName>
</protein>
<evidence type="ECO:0000313" key="19">
    <source>
        <dbReference type="Proteomes" id="UP001250698"/>
    </source>
</evidence>
<comment type="caution">
    <text evidence="18">The sequence shown here is derived from an EMBL/GenBank/DDBJ whole genome shotgun (WGS) entry which is preliminary data.</text>
</comment>
<evidence type="ECO:0000256" key="6">
    <source>
        <dbReference type="ARBA" id="ARBA00022729"/>
    </source>
</evidence>
<dbReference type="Gene3D" id="2.40.170.20">
    <property type="entry name" value="TonB-dependent receptor, beta-barrel domain"/>
    <property type="match status" value="1"/>
</dbReference>
<evidence type="ECO:0000256" key="11">
    <source>
        <dbReference type="ARBA" id="ARBA00023237"/>
    </source>
</evidence>
<dbReference type="InterPro" id="IPR037066">
    <property type="entry name" value="Plug_dom_sf"/>
</dbReference>
<keyword evidence="8" id="KW-0406">Ion transport</keyword>
<name>A0ABU3TD06_9BACT</name>
<dbReference type="PANTHER" id="PTHR32552">
    <property type="entry name" value="FERRICHROME IRON RECEPTOR-RELATED"/>
    <property type="match status" value="1"/>
</dbReference>
<organism evidence="18 19">
    <name type="scientific">Hymenobacter endophyticus</name>
    <dbReference type="NCBI Taxonomy" id="3076335"/>
    <lineage>
        <taxon>Bacteria</taxon>
        <taxon>Pseudomonadati</taxon>
        <taxon>Bacteroidota</taxon>
        <taxon>Cytophagia</taxon>
        <taxon>Cytophagales</taxon>
        <taxon>Hymenobacteraceae</taxon>
        <taxon>Hymenobacter</taxon>
    </lineage>
</organism>
<gene>
    <name evidence="18" type="ORF">ROI90_02515</name>
</gene>
<dbReference type="Pfam" id="PF07715">
    <property type="entry name" value="Plug"/>
    <property type="match status" value="1"/>
</dbReference>
<keyword evidence="2 12" id="KW-0813">Transport</keyword>
<evidence type="ECO:0000256" key="3">
    <source>
        <dbReference type="ARBA" id="ARBA00022452"/>
    </source>
</evidence>
<feature type="chain" id="PRO_5046354005" evidence="14">
    <location>
        <begin position="21"/>
        <end position="830"/>
    </location>
</feature>
<evidence type="ECO:0000259" key="16">
    <source>
        <dbReference type="Pfam" id="PF07715"/>
    </source>
</evidence>
<keyword evidence="5 12" id="KW-0812">Transmembrane</keyword>
<dbReference type="InterPro" id="IPR000531">
    <property type="entry name" value="Beta-barrel_TonB"/>
</dbReference>
<feature type="domain" description="TonB-dependent receptor-like beta-barrel" evidence="15">
    <location>
        <begin position="335"/>
        <end position="787"/>
    </location>
</feature>
<evidence type="ECO:0000313" key="18">
    <source>
        <dbReference type="EMBL" id="MDU0369256.1"/>
    </source>
</evidence>
<comment type="similarity">
    <text evidence="12 13">Belongs to the TonB-dependent receptor family.</text>
</comment>